<keyword evidence="1" id="KW-1133">Transmembrane helix</keyword>
<proteinExistence type="predicted"/>
<dbReference type="EMBL" id="CAESAQ020000076">
    <property type="protein sequence ID" value="CAB5502796.1"/>
    <property type="molecule type" value="Genomic_DNA"/>
</dbReference>
<evidence type="ECO:0000313" key="5">
    <source>
        <dbReference type="Proteomes" id="UP000643672"/>
    </source>
</evidence>
<organism evidence="3 4">
    <name type="scientific">Bathymodiolus thermophilus thioautotrophic gill symbiont</name>
    <dbReference type="NCBI Taxonomy" id="2360"/>
    <lineage>
        <taxon>Bacteria</taxon>
        <taxon>Pseudomonadati</taxon>
        <taxon>Pseudomonadota</taxon>
        <taxon>Gammaproteobacteria</taxon>
        <taxon>sulfur-oxidizing symbionts</taxon>
    </lineage>
</organism>
<reference evidence="3" key="2">
    <citation type="journal article" date="2017" name="Stand. Genomic Sci.">
        <title>Genome sequence of the sulfur-oxidizing Bathymodiolus thermophilus gill endosymbiont.</title>
        <authorList>
            <person name="Ponnudurai R."/>
            <person name="Sayavedra L."/>
            <person name="Kleiner M."/>
            <person name="Heiden S.E."/>
            <person name="Thurmer A."/>
            <person name="Felbeck H."/>
            <person name="Schluter R."/>
            <person name="Sievert S.M."/>
            <person name="Daniel R."/>
            <person name="Schweder T."/>
            <person name="Markert S."/>
        </authorList>
    </citation>
    <scope>NUCLEOTIDE SEQUENCE</scope>
    <source>
        <strain evidence="3">BAT/CrabSpa'14</strain>
    </source>
</reference>
<evidence type="ECO:0000313" key="2">
    <source>
        <dbReference type="EMBL" id="CAB5502796.1"/>
    </source>
</evidence>
<gene>
    <name evidence="3" type="ORF">BGC33_05145</name>
    <name evidence="2" type="ORF">THERMOS_1671</name>
</gene>
<reference evidence="2 5" key="3">
    <citation type="submission" date="2020-05" db="EMBL/GenBank/DDBJ databases">
        <authorList>
            <person name="Petersen J."/>
            <person name="Sayavedra L."/>
        </authorList>
    </citation>
    <scope>NUCLEOTIDE SEQUENCE [LARGE SCALE GENOMIC DNA]</scope>
    <source>
        <strain evidence="2">B thermophilus SOXS</strain>
    </source>
</reference>
<dbReference type="Proteomes" id="UP000182798">
    <property type="component" value="Unassembled WGS sequence"/>
</dbReference>
<dbReference type="AlphaFoldDB" id="A0A1J5UL52"/>
<reference evidence="4" key="1">
    <citation type="submission" date="2016-09" db="EMBL/GenBank/DDBJ databases">
        <title>Genome Sequence of Bathymodiolus thermophilus sulfur-oxidizing gill endosymbiont.</title>
        <authorList>
            <person name="Ponnudurai R."/>
            <person name="Kleiner M."/>
            <person name="Sayavedra L."/>
            <person name="Thuermer A."/>
            <person name="Felbeck H."/>
            <person name="Schlueter R."/>
            <person name="Schweder T."/>
            <person name="Markert S."/>
        </authorList>
    </citation>
    <scope>NUCLEOTIDE SEQUENCE [LARGE SCALE GENOMIC DNA]</scope>
    <source>
        <strain evidence="4">BAT/CrabSpa'14</strain>
    </source>
</reference>
<keyword evidence="1" id="KW-0812">Transmembrane</keyword>
<evidence type="ECO:0000313" key="3">
    <source>
        <dbReference type="EMBL" id="OIR24983.1"/>
    </source>
</evidence>
<keyword evidence="1" id="KW-0472">Membrane</keyword>
<sequence>MKMDPSVYLGIAFSGVIATFFANSYLQKKMIAIKNKEKAIDFLLKNLKDYESLCEAYWKEGHNENCASDIKIKYKKLSFFTKFVHKKYLLNDNLIIDTLLIKLFTESTGDDFDSPKKAYPQPEKIQKISTTSNDIVVKFLGNKI</sequence>
<dbReference type="EMBL" id="MIQH01000445">
    <property type="protein sequence ID" value="OIR24983.1"/>
    <property type="molecule type" value="Genomic_DNA"/>
</dbReference>
<accession>A0A1J5UL52</accession>
<protein>
    <submittedName>
        <fullName evidence="3">Uncharacterized protein</fullName>
    </submittedName>
</protein>
<evidence type="ECO:0000256" key="1">
    <source>
        <dbReference type="SAM" id="Phobius"/>
    </source>
</evidence>
<evidence type="ECO:0000313" key="4">
    <source>
        <dbReference type="Proteomes" id="UP000182798"/>
    </source>
</evidence>
<keyword evidence="5" id="KW-1185">Reference proteome</keyword>
<comment type="caution">
    <text evidence="3">The sequence shown here is derived from an EMBL/GenBank/DDBJ whole genome shotgun (WGS) entry which is preliminary data.</text>
</comment>
<dbReference type="OrthoDB" id="9940190at2"/>
<name>A0A1J5UL52_9GAMM</name>
<dbReference type="RefSeq" id="WP_071563961.1">
    <property type="nucleotide sequence ID" value="NZ_CAESAQ020000076.1"/>
</dbReference>
<dbReference type="Proteomes" id="UP000643672">
    <property type="component" value="Unassembled WGS sequence"/>
</dbReference>
<feature type="transmembrane region" description="Helical" evidence="1">
    <location>
        <begin position="6"/>
        <end position="26"/>
    </location>
</feature>